<reference evidence="2 3" key="1">
    <citation type="submission" date="2018-09" db="EMBL/GenBank/DDBJ databases">
        <title>The draft genome of Acinetobacter spp. strains.</title>
        <authorList>
            <person name="Qin J."/>
            <person name="Feng Y."/>
            <person name="Zong Z."/>
        </authorList>
    </citation>
    <scope>NUCLEOTIDE SEQUENCE [LARGE SCALE GENOMIC DNA]</scope>
    <source>
        <strain evidence="2 3">WCHAc060002</strain>
    </source>
</reference>
<feature type="transmembrane region" description="Helical" evidence="1">
    <location>
        <begin position="60"/>
        <end position="83"/>
    </location>
</feature>
<gene>
    <name evidence="2" type="ORF">D7V64_08445</name>
</gene>
<feature type="transmembrane region" description="Helical" evidence="1">
    <location>
        <begin position="95"/>
        <end position="116"/>
    </location>
</feature>
<dbReference type="Pfam" id="PF13803">
    <property type="entry name" value="DUF4184"/>
    <property type="match status" value="1"/>
</dbReference>
<accession>A0A3A8G1Q6</accession>
<keyword evidence="1" id="KW-0812">Transmembrane</keyword>
<dbReference type="RefSeq" id="WP_120367422.1">
    <property type="nucleotide sequence ID" value="NZ_RAXZ01000008.1"/>
</dbReference>
<organism evidence="2 3">
    <name type="scientific">Acinetobacter cumulans</name>
    <dbReference type="NCBI Taxonomy" id="2136182"/>
    <lineage>
        <taxon>Bacteria</taxon>
        <taxon>Pseudomonadati</taxon>
        <taxon>Pseudomonadota</taxon>
        <taxon>Gammaproteobacteria</taxon>
        <taxon>Moraxellales</taxon>
        <taxon>Moraxellaceae</taxon>
        <taxon>Acinetobacter</taxon>
    </lineage>
</organism>
<protein>
    <submittedName>
        <fullName evidence="2">DUF4184 family protein</fullName>
    </submittedName>
</protein>
<dbReference type="EMBL" id="RAXZ01000008">
    <property type="protein sequence ID" value="RKG53012.1"/>
    <property type="molecule type" value="Genomic_DNA"/>
</dbReference>
<feature type="transmembrane region" description="Helical" evidence="1">
    <location>
        <begin position="187"/>
        <end position="206"/>
    </location>
</feature>
<dbReference type="InterPro" id="IPR025238">
    <property type="entry name" value="DUF4184"/>
</dbReference>
<evidence type="ECO:0000313" key="3">
    <source>
        <dbReference type="Proteomes" id="UP000281084"/>
    </source>
</evidence>
<comment type="caution">
    <text evidence="2">The sequence shown here is derived from an EMBL/GenBank/DDBJ whole genome shotgun (WGS) entry which is preliminary data.</text>
</comment>
<keyword evidence="1" id="KW-0472">Membrane</keyword>
<feature type="transmembrane region" description="Helical" evidence="1">
    <location>
        <begin position="226"/>
        <end position="247"/>
    </location>
</feature>
<keyword evidence="1" id="KW-1133">Transmembrane helix</keyword>
<dbReference type="Proteomes" id="UP000281084">
    <property type="component" value="Unassembled WGS sequence"/>
</dbReference>
<evidence type="ECO:0000313" key="2">
    <source>
        <dbReference type="EMBL" id="RKG53012.1"/>
    </source>
</evidence>
<sequence>MPFTISHAVLAPPLSKLSGGRLPIAALAIGCMVPDLFRLFTNANYDGSHQWSGLIVPDLLLGLIFCLLWYAFYRPMLFAFFGLHKPLNLHGLNQCCGFILSLIIAIIIGTSTHILWDGLTHVDFRTFAFKNILLQPIQLFGHSYPLHRVLQIGLSILALPVLAWMIYRHHLNHRSSVIVNRWTKVYVYALGLLSLLAGFLSYLYFAESVYSDAFVHDLYTYIGKSINYFFRAFLAVFTIGSLIFVILKSATNIFKPSVE</sequence>
<evidence type="ECO:0000256" key="1">
    <source>
        <dbReference type="SAM" id="Phobius"/>
    </source>
</evidence>
<name>A0A3A8G1Q6_9GAMM</name>
<dbReference type="AlphaFoldDB" id="A0A3A8G1Q6"/>
<feature type="transmembrane region" description="Helical" evidence="1">
    <location>
        <begin position="149"/>
        <end position="167"/>
    </location>
</feature>
<proteinExistence type="predicted"/>